<keyword evidence="1" id="KW-1133">Transmembrane helix</keyword>
<evidence type="ECO:0000313" key="2">
    <source>
        <dbReference type="EMBL" id="RUL83658.1"/>
    </source>
</evidence>
<evidence type="ECO:0000313" key="3">
    <source>
        <dbReference type="Proteomes" id="UP000280296"/>
    </source>
</evidence>
<gene>
    <name evidence="2" type="ORF">TsocGM_21740</name>
</gene>
<dbReference type="RefSeq" id="WP_126727565.1">
    <property type="nucleotide sequence ID" value="NZ_RYZH01000057.1"/>
</dbReference>
<accession>A0A432MED9</accession>
<organism evidence="2 3">
    <name type="scientific">Tautonia sociabilis</name>
    <dbReference type="NCBI Taxonomy" id="2080755"/>
    <lineage>
        <taxon>Bacteria</taxon>
        <taxon>Pseudomonadati</taxon>
        <taxon>Planctomycetota</taxon>
        <taxon>Planctomycetia</taxon>
        <taxon>Isosphaerales</taxon>
        <taxon>Isosphaeraceae</taxon>
        <taxon>Tautonia</taxon>
    </lineage>
</organism>
<feature type="transmembrane region" description="Helical" evidence="1">
    <location>
        <begin position="78"/>
        <end position="98"/>
    </location>
</feature>
<keyword evidence="3" id="KW-1185">Reference proteome</keyword>
<dbReference type="Proteomes" id="UP000280296">
    <property type="component" value="Unassembled WGS sequence"/>
</dbReference>
<proteinExistence type="predicted"/>
<comment type="caution">
    <text evidence="2">The sequence shown here is derived from an EMBL/GenBank/DDBJ whole genome shotgun (WGS) entry which is preliminary data.</text>
</comment>
<sequence length="104" mass="10991">MVEGLVLHRGREAWAAAVSAAGLAAASGRWRPARVRAPLAGIRVPGRMLGSIRRRLAEAARVDRIGGWDGRFFFREGVAWAPLLVLAILAALVLGRAAGRRGGG</sequence>
<keyword evidence="1" id="KW-0472">Membrane</keyword>
<reference evidence="2 3" key="2">
    <citation type="submission" date="2019-01" db="EMBL/GenBank/DDBJ databases">
        <title>Tautonia sociabilis, a novel thermotolerant planctomycete of Isosphaeraceae family, isolated from a 4000 m deep subterranean habitat.</title>
        <authorList>
            <person name="Kovaleva O.L."/>
            <person name="Elcheninov A.G."/>
            <person name="Van Heerden E."/>
            <person name="Toshchakov S.V."/>
            <person name="Novikov A."/>
            <person name="Bonch-Osmolovskaya E.A."/>
            <person name="Kublanov I.V."/>
        </authorList>
    </citation>
    <scope>NUCLEOTIDE SEQUENCE [LARGE SCALE GENOMIC DNA]</scope>
    <source>
        <strain evidence="2 3">GM2012</strain>
    </source>
</reference>
<dbReference type="AlphaFoldDB" id="A0A432MED9"/>
<protein>
    <submittedName>
        <fullName evidence="2">Uncharacterized protein</fullName>
    </submittedName>
</protein>
<reference evidence="2 3" key="1">
    <citation type="submission" date="2018-12" db="EMBL/GenBank/DDBJ databases">
        <authorList>
            <person name="Toschakov S.V."/>
        </authorList>
    </citation>
    <scope>NUCLEOTIDE SEQUENCE [LARGE SCALE GENOMIC DNA]</scope>
    <source>
        <strain evidence="2 3">GM2012</strain>
    </source>
</reference>
<keyword evidence="1" id="KW-0812">Transmembrane</keyword>
<dbReference type="EMBL" id="RYZH01000057">
    <property type="protein sequence ID" value="RUL83658.1"/>
    <property type="molecule type" value="Genomic_DNA"/>
</dbReference>
<name>A0A432MED9_9BACT</name>
<evidence type="ECO:0000256" key="1">
    <source>
        <dbReference type="SAM" id="Phobius"/>
    </source>
</evidence>